<dbReference type="OrthoDB" id="198652at2759"/>
<evidence type="ECO:0008006" key="4">
    <source>
        <dbReference type="Google" id="ProtNLM"/>
    </source>
</evidence>
<dbReference type="InterPro" id="IPR052055">
    <property type="entry name" value="Hepadnavirus_pol/RT"/>
</dbReference>
<reference evidence="2" key="1">
    <citation type="submission" date="2018-04" db="EMBL/GenBank/DDBJ databases">
        <title>Whole genome sequencing of Hypsizygus marmoreus.</title>
        <authorList>
            <person name="Choi I.-G."/>
            <person name="Min B."/>
            <person name="Kim J.-G."/>
            <person name="Kim S."/>
            <person name="Oh Y.-L."/>
            <person name="Kong W.-S."/>
            <person name="Park H."/>
            <person name="Jeong J."/>
            <person name="Song E.-S."/>
        </authorList>
    </citation>
    <scope>NUCLEOTIDE SEQUENCE [LARGE SCALE GENOMIC DNA]</scope>
    <source>
        <strain evidence="2">51987-8</strain>
    </source>
</reference>
<feature type="compositionally biased region" description="Polar residues" evidence="1">
    <location>
        <begin position="1"/>
        <end position="17"/>
    </location>
</feature>
<comment type="caution">
    <text evidence="2">The sequence shown here is derived from an EMBL/GenBank/DDBJ whole genome shotgun (WGS) entry which is preliminary data.</text>
</comment>
<dbReference type="InterPro" id="IPR043502">
    <property type="entry name" value="DNA/RNA_pol_sf"/>
</dbReference>
<dbReference type="Proteomes" id="UP000076154">
    <property type="component" value="Unassembled WGS sequence"/>
</dbReference>
<proteinExistence type="predicted"/>
<dbReference type="PANTHER" id="PTHR33050:SF7">
    <property type="entry name" value="RIBONUCLEASE H"/>
    <property type="match status" value="1"/>
</dbReference>
<dbReference type="InParanoid" id="A0A369K0K4"/>
<dbReference type="EMBL" id="LUEZ02000015">
    <property type="protein sequence ID" value="RDB27518.1"/>
    <property type="molecule type" value="Genomic_DNA"/>
</dbReference>
<dbReference type="AlphaFoldDB" id="A0A369K0K4"/>
<gene>
    <name evidence="2" type="ORF">Hypma_003768</name>
</gene>
<evidence type="ECO:0000313" key="2">
    <source>
        <dbReference type="EMBL" id="RDB27518.1"/>
    </source>
</evidence>
<feature type="region of interest" description="Disordered" evidence="1">
    <location>
        <begin position="1"/>
        <end position="34"/>
    </location>
</feature>
<evidence type="ECO:0000256" key="1">
    <source>
        <dbReference type="SAM" id="MobiDB-lite"/>
    </source>
</evidence>
<evidence type="ECO:0000313" key="3">
    <source>
        <dbReference type="Proteomes" id="UP000076154"/>
    </source>
</evidence>
<protein>
    <recommendedName>
        <fullName evidence="4">Reverse transcriptase domain-containing protein</fullName>
    </recommendedName>
</protein>
<dbReference type="PANTHER" id="PTHR33050">
    <property type="entry name" value="REVERSE TRANSCRIPTASE DOMAIN-CONTAINING PROTEIN"/>
    <property type="match status" value="1"/>
</dbReference>
<organism evidence="2 3">
    <name type="scientific">Hypsizygus marmoreus</name>
    <name type="common">White beech mushroom</name>
    <name type="synonym">Agaricus marmoreus</name>
    <dbReference type="NCBI Taxonomy" id="39966"/>
    <lineage>
        <taxon>Eukaryota</taxon>
        <taxon>Fungi</taxon>
        <taxon>Dikarya</taxon>
        <taxon>Basidiomycota</taxon>
        <taxon>Agaricomycotina</taxon>
        <taxon>Agaricomycetes</taxon>
        <taxon>Agaricomycetidae</taxon>
        <taxon>Agaricales</taxon>
        <taxon>Tricholomatineae</taxon>
        <taxon>Lyophyllaceae</taxon>
        <taxon>Hypsizygus</taxon>
    </lineage>
</organism>
<feature type="region of interest" description="Disordered" evidence="1">
    <location>
        <begin position="302"/>
        <end position="324"/>
    </location>
</feature>
<keyword evidence="3" id="KW-1185">Reference proteome</keyword>
<dbReference type="SUPFAM" id="SSF56672">
    <property type="entry name" value="DNA/RNA polymerases"/>
    <property type="match status" value="1"/>
</dbReference>
<dbReference type="CDD" id="cd09275">
    <property type="entry name" value="RNase_HI_RT_DIRS1"/>
    <property type="match status" value="1"/>
</dbReference>
<accession>A0A369K0K4</accession>
<dbReference type="STRING" id="39966.A0A369K0K4"/>
<feature type="compositionally biased region" description="Basic and acidic residues" evidence="1">
    <location>
        <begin position="102"/>
        <end position="123"/>
    </location>
</feature>
<name>A0A369K0K4_HYPMA</name>
<sequence length="1005" mass="111904">MTEIHNGQQGTQENSPQGGEDQNPPEPFSSETTRLCTSATDRYRAGEFSKSAAIMLIHDILSQSGADPEGDPFVAAFSSYVSILDGYERFRGDAATRGSVQRNDEGARPPHENSGTRESHDTDPSGGLQGEHADSPAPSKRSRSPSSDDERRPPRRRLNTSILPWIVKEESTPSLLSPSLRQTQLLLENFSRDLKLAKSSLTNSPLCPQFPDSEWTNLLSGKAVDFDRVLASLYSVSFDEQRREKLGDFELIAGSAVPARTVRSHSEWVIACDSAWEATLFVFPHRAAELVEYGNLTRLSDSVSPSDATSPFQTTPPSPTSTCSGFKMQQPLETSMIGLDDLLPQLDDARHADDGMMESVPTTMERAHMPTSALGAAIPATPLATATVPRGVLLPNERRSVASLLLSRPSYARDLIWADDEPETLSLARASESMPPLPPVPLNERNNLIALNTIQNNPSLFVVSTSVNLPTFRALLRDHPNQLLVDSVCRGLETGFWPWANTASANLPTTFGDVYPIRKLEHLQFALTQRNLEINAHCFSSTFNHLLPGMLAVPVTISERNPNKFRLCVDHSAEPFSRNAMIPKAAVSVPLDNLHLLGHVLRELRVSLGPQVRIVLFKSDVSRAYRTLPMHPLWQIKQVVKIDDHFNVDWRNNYGSRGAGGIWGAFFALVMWIAVYVKYITDLFAYVDDSFSWEIEGNLLFYPPYNKLLPAKQTRLLLLWDELGIPHDEPKQVWGPSLTIIGMEVDANAMTITMPTNARDDLLKALHTFAIPGTRQSLREFQRLAGWINWALDVYPLLRPGLSLLYDKISGKSNSHAKIWISRALTRELLWIANHISSSNGIFLLESVNWPISSANEIIYTDASPYGMAFWCPSRSLGFSYEIPPGDRSKPIFYFEAYAVLSAFQWITSILPRPQRVLIYTDNLNTVNIFNTLRASPLYNPILITTIDLTIRFNIQLRVLHIPGDFNTVADALSRSRPFRAAQLHPGLQISSFTPPRLTLGATDI</sequence>
<feature type="region of interest" description="Disordered" evidence="1">
    <location>
        <begin position="94"/>
        <end position="157"/>
    </location>
</feature>